<organism evidence="2">
    <name type="scientific">Brachypodium distachyon</name>
    <name type="common">Purple false brome</name>
    <name type="synonym">Trachynia distachya</name>
    <dbReference type="NCBI Taxonomy" id="15368"/>
    <lineage>
        <taxon>Eukaryota</taxon>
        <taxon>Viridiplantae</taxon>
        <taxon>Streptophyta</taxon>
        <taxon>Embryophyta</taxon>
        <taxon>Tracheophyta</taxon>
        <taxon>Spermatophyta</taxon>
        <taxon>Magnoliopsida</taxon>
        <taxon>Liliopsida</taxon>
        <taxon>Poales</taxon>
        <taxon>Poaceae</taxon>
        <taxon>BOP clade</taxon>
        <taxon>Pooideae</taxon>
        <taxon>Stipodae</taxon>
        <taxon>Brachypodieae</taxon>
        <taxon>Brachypodium</taxon>
    </lineage>
</organism>
<evidence type="ECO:0000313" key="2">
    <source>
        <dbReference type="EMBL" id="PNT75216.1"/>
    </source>
</evidence>
<dbReference type="EMBL" id="CM000880">
    <property type="protein sequence ID" value="PNT75216.1"/>
    <property type="molecule type" value="Genomic_DNA"/>
</dbReference>
<reference evidence="2 3" key="1">
    <citation type="journal article" date="2010" name="Nature">
        <title>Genome sequencing and analysis of the model grass Brachypodium distachyon.</title>
        <authorList>
            <consortium name="International Brachypodium Initiative"/>
        </authorList>
    </citation>
    <scope>NUCLEOTIDE SEQUENCE [LARGE SCALE GENOMIC DNA]</scope>
    <source>
        <strain evidence="2 3">Bd21</strain>
    </source>
</reference>
<feature type="region of interest" description="Disordered" evidence="1">
    <location>
        <begin position="1"/>
        <end position="45"/>
    </location>
</feature>
<feature type="compositionally biased region" description="Low complexity" evidence="1">
    <location>
        <begin position="77"/>
        <end position="89"/>
    </location>
</feature>
<dbReference type="Gramene" id="PNT75216">
    <property type="protein sequence ID" value="PNT75216"/>
    <property type="gene ID" value="BRADI_1g28743v3"/>
</dbReference>
<evidence type="ECO:0000256" key="1">
    <source>
        <dbReference type="SAM" id="MobiDB-lite"/>
    </source>
</evidence>
<reference evidence="3" key="3">
    <citation type="submission" date="2018-08" db="UniProtKB">
        <authorList>
            <consortium name="EnsemblPlants"/>
        </authorList>
    </citation>
    <scope>IDENTIFICATION</scope>
    <source>
        <strain evidence="3">cv. Bd21</strain>
    </source>
</reference>
<proteinExistence type="predicted"/>
<dbReference type="Proteomes" id="UP000008810">
    <property type="component" value="Chromosome 1"/>
</dbReference>
<feature type="non-terminal residue" evidence="2">
    <location>
        <position position="1"/>
    </location>
</feature>
<reference evidence="2" key="2">
    <citation type="submission" date="2017-06" db="EMBL/GenBank/DDBJ databases">
        <title>WGS assembly of Brachypodium distachyon.</title>
        <authorList>
            <consortium name="The International Brachypodium Initiative"/>
            <person name="Lucas S."/>
            <person name="Harmon-Smith M."/>
            <person name="Lail K."/>
            <person name="Tice H."/>
            <person name="Grimwood J."/>
            <person name="Bruce D."/>
            <person name="Barry K."/>
            <person name="Shu S."/>
            <person name="Lindquist E."/>
            <person name="Wang M."/>
            <person name="Pitluck S."/>
            <person name="Vogel J.P."/>
            <person name="Garvin D.F."/>
            <person name="Mockler T.C."/>
            <person name="Schmutz J."/>
            <person name="Rokhsar D."/>
            <person name="Bevan M.W."/>
        </authorList>
    </citation>
    <scope>NUCLEOTIDE SEQUENCE</scope>
    <source>
        <strain evidence="2">Bd21</strain>
    </source>
</reference>
<gene>
    <name evidence="2" type="ORF">BRADI_1g28743v3</name>
</gene>
<dbReference type="AlphaFoldDB" id="A0A2K2DLR6"/>
<evidence type="ECO:0000313" key="4">
    <source>
        <dbReference type="Proteomes" id="UP000008810"/>
    </source>
</evidence>
<protein>
    <submittedName>
        <fullName evidence="2 3">Uncharacterized protein</fullName>
    </submittedName>
</protein>
<dbReference type="EnsemblPlants" id="PNT75216">
    <property type="protein sequence ID" value="PNT75216"/>
    <property type="gene ID" value="BRADI_1g28743v3"/>
</dbReference>
<evidence type="ECO:0000313" key="3">
    <source>
        <dbReference type="EnsemblPlants" id="PNT75216"/>
    </source>
</evidence>
<dbReference type="InParanoid" id="A0A2K2DLR6"/>
<accession>A0A2K2DLR6</accession>
<feature type="compositionally biased region" description="Gly residues" evidence="1">
    <location>
        <begin position="1"/>
        <end position="14"/>
    </location>
</feature>
<keyword evidence="4" id="KW-1185">Reference proteome</keyword>
<feature type="region of interest" description="Disordered" evidence="1">
    <location>
        <begin position="74"/>
        <end position="101"/>
    </location>
</feature>
<name>A0A2K2DLR6_BRADI</name>
<sequence>GRGGNGTGEVGGGRSTSDPAGKLRQSLNPIPVDSEEEGERVPVRGLPRNLVHREPLLSTCTTLTTLMPSVGFAGAHPPLLSPRTSSPPSGESFLEGMLRDG</sequence>